<reference evidence="2 4" key="2">
    <citation type="submission" date="2019-02" db="EMBL/GenBank/DDBJ databases">
        <title>Diversity in Cyanophage Genomes from Southern New England Coastal Waters.</title>
        <authorList>
            <person name="Marston M.F."/>
        </authorList>
    </citation>
    <scope>NUCLEOTIDE SEQUENCE [LARGE SCALE GENOMIC DNA]</scope>
    <source>
        <strain evidence="2">RW_03_0617</strain>
    </source>
</reference>
<dbReference type="Proteomes" id="UP000225361">
    <property type="component" value="Segment"/>
</dbReference>
<organism evidence="1 3">
    <name type="scientific">Synechococcus phage S-RIM8</name>
    <dbReference type="NCBI Taxonomy" id="756278"/>
    <lineage>
        <taxon>Viruses</taxon>
        <taxon>Duplodnaviria</taxon>
        <taxon>Heunggongvirae</taxon>
        <taxon>Uroviricota</taxon>
        <taxon>Caudoviricetes</taxon>
        <taxon>Pantevenvirales</taxon>
        <taxon>Kyanoviridae</taxon>
        <taxon>Neptunevirus</taxon>
        <taxon>Neptunevirus srim18</taxon>
    </lineage>
</organism>
<accession>A0A1D7S9S9</accession>
<proteinExistence type="predicted"/>
<evidence type="ECO:0000313" key="2">
    <source>
        <dbReference type="EMBL" id="QBQ75543.1"/>
    </source>
</evidence>
<name>A0A1D7S9S9_9CAUD</name>
<dbReference type="Proteomes" id="UP000301580">
    <property type="component" value="Segment"/>
</dbReference>
<reference evidence="1 3" key="1">
    <citation type="journal article" date="2016" name="Environ. Microbiol.">
        <title>Genomic diversification of marine cyanophages into stable ecotypes.</title>
        <authorList>
            <person name="Marston M.F."/>
            <person name="Martiny J.B."/>
        </authorList>
    </citation>
    <scope>NUCLEOTIDE SEQUENCE [LARGE SCALE GENOMIC DNA]</scope>
    <source>
        <strain evidence="1">RW_01_0212_WH8101</strain>
    </source>
</reference>
<evidence type="ECO:0000313" key="3">
    <source>
        <dbReference type="Proteomes" id="UP000225361"/>
    </source>
</evidence>
<sequence>MAYYYPEGYFGPICDAGIDDFTLQSLQRTAQVEDERVTVFDANLPSDYITLLDEPVLIRTKCRQREDGTFYDCVDEWINPQDAWDDWARCLDPNGACYPWRDVSTKNFRLEQDFFVPNLGPDSCSPFDSDINIREQSYYQADGTLITYGKIEKSSPVTFPVTSTTESVVSSSTISASFNGSGDLVVTGTGEGIVQLSFEWDDNPSSYGQALGTYSISSLGISFTQTVGVTTGSDSASVQVTPGTYSSLISGGSGYDGFDVQNDGTKLCFKDLDGNDCNATLRITDVLSLETSTNAGYWSELGNSYAVWVNPEVCTLPQQQQEVTYIVPITATDLYAFEFGCDDTAQLFLFDETIPFMDIQGGIFSAGPLSTPYVSTRTLNAGTNLKMTVRCTNSDAGFVNSEGEPTGLAFSWQRNPGGWFIRICRGGGCATGNNIDWVKSGPWGTWSNLLNTYGVWPSNTSPYPGSVQTATWNVTIPSTGNYDLTVSQDDQCEYFLDGVSLGTRYGWAEGDVHTFTLTNLSTGNHTIGVAGLNVTNSAGTGASWADNPAGVAWTLSANGVIITSSLDLNTSGDGNLIWTTRDATGYDYYEVTQN</sequence>
<dbReference type="EMBL" id="KX349285">
    <property type="protein sequence ID" value="AOO10363.1"/>
    <property type="molecule type" value="Genomic_DNA"/>
</dbReference>
<evidence type="ECO:0008006" key="5">
    <source>
        <dbReference type="Google" id="ProtNLM"/>
    </source>
</evidence>
<evidence type="ECO:0000313" key="4">
    <source>
        <dbReference type="Proteomes" id="UP000301580"/>
    </source>
</evidence>
<dbReference type="EMBL" id="MK493323">
    <property type="protein sequence ID" value="QBQ75543.1"/>
    <property type="molecule type" value="Genomic_DNA"/>
</dbReference>
<gene>
    <name evidence="1" type="ORF">RW01021201_217</name>
    <name evidence="2" type="ORF">RW030617_217</name>
</gene>
<protein>
    <recommendedName>
        <fullName evidence="5">PA14 domain-containing protein</fullName>
    </recommendedName>
</protein>
<evidence type="ECO:0000313" key="1">
    <source>
        <dbReference type="EMBL" id="AOO10363.1"/>
    </source>
</evidence>